<dbReference type="Proteomes" id="UP000252124">
    <property type="component" value="Unassembled WGS sequence"/>
</dbReference>
<evidence type="ECO:0000256" key="1">
    <source>
        <dbReference type="ARBA" id="ARBA00023015"/>
    </source>
</evidence>
<dbReference type="EMBL" id="QNRM01000001">
    <property type="protein sequence ID" value="RBP23758.1"/>
    <property type="molecule type" value="Genomic_DNA"/>
</dbReference>
<comment type="caution">
    <text evidence="4">The sequence shown here is derived from an EMBL/GenBank/DDBJ whole genome shotgun (WGS) entry which is preliminary data.</text>
</comment>
<evidence type="ECO:0000313" key="5">
    <source>
        <dbReference type="Proteomes" id="UP000252124"/>
    </source>
</evidence>
<dbReference type="InterPro" id="IPR008920">
    <property type="entry name" value="TF_FadR/GntR_C"/>
</dbReference>
<sequence length="51" mass="5952">MLPGRSEMGIKQYRALLDAMVRGDADEAERCVRELNASAREYIERYKNYVI</sequence>
<proteinExistence type="predicted"/>
<name>A0ABX9GKB9_9BURK</name>
<protein>
    <submittedName>
        <fullName evidence="4">Uncharacterized protein</fullName>
    </submittedName>
</protein>
<evidence type="ECO:0000313" key="4">
    <source>
        <dbReference type="EMBL" id="RBP23758.1"/>
    </source>
</evidence>
<keyword evidence="1" id="KW-0805">Transcription regulation</keyword>
<keyword evidence="5" id="KW-1185">Reference proteome</keyword>
<evidence type="ECO:0000256" key="3">
    <source>
        <dbReference type="ARBA" id="ARBA00023163"/>
    </source>
</evidence>
<keyword evidence="2" id="KW-0238">DNA-binding</keyword>
<dbReference type="SUPFAM" id="SSF48008">
    <property type="entry name" value="GntR ligand-binding domain-like"/>
    <property type="match status" value="1"/>
</dbReference>
<evidence type="ECO:0000256" key="2">
    <source>
        <dbReference type="ARBA" id="ARBA00023125"/>
    </source>
</evidence>
<accession>A0ABX9GKB9</accession>
<keyword evidence="3" id="KW-0804">Transcription</keyword>
<dbReference type="Gene3D" id="1.20.120.530">
    <property type="entry name" value="GntR ligand-binding domain-like"/>
    <property type="match status" value="1"/>
</dbReference>
<organism evidence="4 5">
    <name type="scientific">Achromobacter marplatensis</name>
    <dbReference type="NCBI Taxonomy" id="470868"/>
    <lineage>
        <taxon>Bacteria</taxon>
        <taxon>Pseudomonadati</taxon>
        <taxon>Pseudomonadota</taxon>
        <taxon>Betaproteobacteria</taxon>
        <taxon>Burkholderiales</taxon>
        <taxon>Alcaligenaceae</taxon>
        <taxon>Achromobacter</taxon>
    </lineage>
</organism>
<reference evidence="4 5" key="1">
    <citation type="submission" date="2018-06" db="EMBL/GenBank/DDBJ databases">
        <title>Genomic Encyclopedia of Type Strains, Phase III (KMG-III): the genomes of soil and plant-associated and newly described type strains.</title>
        <authorList>
            <person name="Whitman W."/>
        </authorList>
    </citation>
    <scope>NUCLEOTIDE SEQUENCE [LARGE SCALE GENOMIC DNA]</scope>
    <source>
        <strain evidence="4 5">CECT 7342</strain>
    </source>
</reference>
<gene>
    <name evidence="4" type="ORF">DFP87_101267</name>
</gene>